<proteinExistence type="predicted"/>
<organism evidence="1 2">
    <name type="scientific">Panagrolaimus sp. PS1159</name>
    <dbReference type="NCBI Taxonomy" id="55785"/>
    <lineage>
        <taxon>Eukaryota</taxon>
        <taxon>Metazoa</taxon>
        <taxon>Ecdysozoa</taxon>
        <taxon>Nematoda</taxon>
        <taxon>Chromadorea</taxon>
        <taxon>Rhabditida</taxon>
        <taxon>Tylenchina</taxon>
        <taxon>Panagrolaimomorpha</taxon>
        <taxon>Panagrolaimoidea</taxon>
        <taxon>Panagrolaimidae</taxon>
        <taxon>Panagrolaimus</taxon>
    </lineage>
</organism>
<protein>
    <submittedName>
        <fullName evidence="2">Uncharacterized protein</fullName>
    </submittedName>
</protein>
<name>A0AC35G9W8_9BILA</name>
<sequence length="43" mass="5052">CYIASANKELLPLDEKKNTQDMVMENEKKKAREDAEKKLKLEK</sequence>
<reference evidence="2" key="1">
    <citation type="submission" date="2022-11" db="UniProtKB">
        <authorList>
            <consortium name="WormBaseParasite"/>
        </authorList>
    </citation>
    <scope>IDENTIFICATION</scope>
</reference>
<evidence type="ECO:0000313" key="2">
    <source>
        <dbReference type="WBParaSite" id="PS1159_v2.g3169.t1"/>
    </source>
</evidence>
<evidence type="ECO:0000313" key="1">
    <source>
        <dbReference type="Proteomes" id="UP000887580"/>
    </source>
</evidence>
<accession>A0AC35G9W8</accession>
<dbReference type="Proteomes" id="UP000887580">
    <property type="component" value="Unplaced"/>
</dbReference>
<dbReference type="WBParaSite" id="PS1159_v2.g3169.t1">
    <property type="protein sequence ID" value="PS1159_v2.g3169.t1"/>
    <property type="gene ID" value="PS1159_v2.g3169"/>
</dbReference>